<dbReference type="EMBL" id="BMMS01000042">
    <property type="protein sequence ID" value="GGO99117.1"/>
    <property type="molecule type" value="Genomic_DNA"/>
</dbReference>
<proteinExistence type="predicted"/>
<accession>A0A917ZZU6</accession>
<gene>
    <name evidence="1" type="ORF">GCM10012280_64850</name>
</gene>
<dbReference type="RefSeq" id="WP_189135403.1">
    <property type="nucleotide sequence ID" value="NZ_BMMS01000042.1"/>
</dbReference>
<dbReference type="AlphaFoldDB" id="A0A917ZZU6"/>
<name>A0A917ZZU6_9ACTN</name>
<dbReference type="Proteomes" id="UP000641932">
    <property type="component" value="Unassembled WGS sequence"/>
</dbReference>
<organism evidence="1 2">
    <name type="scientific">Wenjunlia tyrosinilytica</name>
    <dbReference type="NCBI Taxonomy" id="1544741"/>
    <lineage>
        <taxon>Bacteria</taxon>
        <taxon>Bacillati</taxon>
        <taxon>Actinomycetota</taxon>
        <taxon>Actinomycetes</taxon>
        <taxon>Kitasatosporales</taxon>
        <taxon>Streptomycetaceae</taxon>
        <taxon>Wenjunlia</taxon>
    </lineage>
</organism>
<protein>
    <submittedName>
        <fullName evidence="1">Uncharacterized protein</fullName>
    </submittedName>
</protein>
<reference evidence="1" key="1">
    <citation type="journal article" date="2014" name="Int. J. Syst. Evol. Microbiol.">
        <title>Complete genome sequence of Corynebacterium casei LMG S-19264T (=DSM 44701T), isolated from a smear-ripened cheese.</title>
        <authorList>
            <consortium name="US DOE Joint Genome Institute (JGI-PGF)"/>
            <person name="Walter F."/>
            <person name="Albersmeier A."/>
            <person name="Kalinowski J."/>
            <person name="Ruckert C."/>
        </authorList>
    </citation>
    <scope>NUCLEOTIDE SEQUENCE</scope>
    <source>
        <strain evidence="1">CGMCC 4.7201</strain>
    </source>
</reference>
<comment type="caution">
    <text evidence="1">The sequence shown here is derived from an EMBL/GenBank/DDBJ whole genome shotgun (WGS) entry which is preliminary data.</text>
</comment>
<sequence length="203" mass="22230">MNEPNEQGRAAVSAAYHQFLIRDDEGSLGPDLPAHHNGLVHLQDGEGYVHTGIHSGDVEVTVTMHRTEPAPDPGPWQEIVEISLNSASGQMEVRNMMTDMEEELPALSFDGPGHYRVRIHARGRDTAVDLTPEQITEWYLIQAWPAPPGPPTVLAAADQYGSGIRARVPDPDATVMGPTRRLSTNPVQRRLEAGETGIPRRLP</sequence>
<evidence type="ECO:0000313" key="2">
    <source>
        <dbReference type="Proteomes" id="UP000641932"/>
    </source>
</evidence>
<evidence type="ECO:0000313" key="1">
    <source>
        <dbReference type="EMBL" id="GGO99117.1"/>
    </source>
</evidence>
<reference evidence="1" key="2">
    <citation type="submission" date="2020-09" db="EMBL/GenBank/DDBJ databases">
        <authorList>
            <person name="Sun Q."/>
            <person name="Zhou Y."/>
        </authorList>
    </citation>
    <scope>NUCLEOTIDE SEQUENCE</scope>
    <source>
        <strain evidence="1">CGMCC 4.7201</strain>
    </source>
</reference>
<keyword evidence="2" id="KW-1185">Reference proteome</keyword>